<feature type="region of interest" description="Disordered" evidence="1">
    <location>
        <begin position="263"/>
        <end position="311"/>
    </location>
</feature>
<accession>A0A167R2W0</accession>
<dbReference type="InterPro" id="IPR038175">
    <property type="entry name" value="CBM21_dom_sf"/>
</dbReference>
<keyword evidence="4" id="KW-1185">Reference proteome</keyword>
<protein>
    <submittedName>
        <fullName evidence="3">Carbohydrate-binding module family 21 protein</fullName>
    </submittedName>
</protein>
<evidence type="ECO:0000256" key="1">
    <source>
        <dbReference type="SAM" id="MobiDB-lite"/>
    </source>
</evidence>
<dbReference type="GeneID" id="28998941"/>
<reference evidence="4" key="1">
    <citation type="submission" date="2015-06" db="EMBL/GenBank/DDBJ databases">
        <title>Expansion of signal transduction pathways in fungi by whole-genome duplication.</title>
        <authorList>
            <consortium name="DOE Joint Genome Institute"/>
            <person name="Corrochano L.M."/>
            <person name="Kuo A."/>
            <person name="Marcet-Houben M."/>
            <person name="Polaino S."/>
            <person name="Salamov A."/>
            <person name="Villalobos J.M."/>
            <person name="Alvarez M.I."/>
            <person name="Avalos J."/>
            <person name="Benito E.P."/>
            <person name="Benoit I."/>
            <person name="Burger G."/>
            <person name="Camino L.P."/>
            <person name="Canovas D."/>
            <person name="Cerda-Olmedo E."/>
            <person name="Cheng J.-F."/>
            <person name="Dominguez A."/>
            <person name="Elias M."/>
            <person name="Eslava A.P."/>
            <person name="Glaser F."/>
            <person name="Grimwood J."/>
            <person name="Gutierrez G."/>
            <person name="Heitman J."/>
            <person name="Henrissat B."/>
            <person name="Iturriaga E.A."/>
            <person name="Lang B.F."/>
            <person name="Lavin J.L."/>
            <person name="Lee S."/>
            <person name="Li W."/>
            <person name="Lindquist E."/>
            <person name="Lopez-Garcia S."/>
            <person name="Luque E.M."/>
            <person name="Marcos A.T."/>
            <person name="Martin J."/>
            <person name="McCluskey K."/>
            <person name="Medina H.R."/>
            <person name="Miralles-Duran A."/>
            <person name="Miyazaki A."/>
            <person name="Munoz-Torres E."/>
            <person name="Oguiza J.A."/>
            <person name="Ohm R."/>
            <person name="Olmedo M."/>
            <person name="Orejas M."/>
            <person name="Ortiz-Castellanos L."/>
            <person name="Pisabarro A.G."/>
            <person name="Rodriguez-Romero J."/>
            <person name="Ruiz-Herrera J."/>
            <person name="Ruiz-Vazquez R."/>
            <person name="Sanz C."/>
            <person name="Schackwitz W."/>
            <person name="Schmutz J."/>
            <person name="Shahriari M."/>
            <person name="Shelest E."/>
            <person name="Silva-Franco F."/>
            <person name="Soanes D."/>
            <person name="Syed K."/>
            <person name="Tagua V.G."/>
            <person name="Talbot N.J."/>
            <person name="Thon M."/>
            <person name="De vries R.P."/>
            <person name="Wiebenga A."/>
            <person name="Yadav J.S."/>
            <person name="Braun E.L."/>
            <person name="Baker S."/>
            <person name="Garre V."/>
            <person name="Horwitz B."/>
            <person name="Torres-Martinez S."/>
            <person name="Idnurm A."/>
            <person name="Herrera-Estrella A."/>
            <person name="Gabaldon T."/>
            <person name="Grigoriev I.V."/>
        </authorList>
    </citation>
    <scope>NUCLEOTIDE SEQUENCE [LARGE SCALE GENOMIC DNA]</scope>
    <source>
        <strain evidence="4">NRRL 1555(-)</strain>
    </source>
</reference>
<dbReference type="PROSITE" id="PS51159">
    <property type="entry name" value="CBM21"/>
    <property type="match status" value="1"/>
</dbReference>
<dbReference type="RefSeq" id="XP_018298758.1">
    <property type="nucleotide sequence ID" value="XM_018438035.1"/>
</dbReference>
<dbReference type="STRING" id="763407.A0A167R2W0"/>
<dbReference type="InterPro" id="IPR005036">
    <property type="entry name" value="CBM21_dom"/>
</dbReference>
<name>A0A167R2W0_PHYB8</name>
<dbReference type="OrthoDB" id="1881at2759"/>
<dbReference type="InterPro" id="IPR050782">
    <property type="entry name" value="PP1_regulatory_subunit_3"/>
</dbReference>
<dbReference type="PANTHER" id="PTHR12307:SF36">
    <property type="entry name" value="GLYCOGEN-BINDING SUBUNIT 76A"/>
    <property type="match status" value="1"/>
</dbReference>
<dbReference type="GO" id="GO:0008157">
    <property type="term" value="F:protein phosphatase 1 binding"/>
    <property type="evidence" value="ECO:0007669"/>
    <property type="project" value="TreeGrafter"/>
</dbReference>
<dbReference type="Gene3D" id="2.60.40.2440">
    <property type="entry name" value="Carbohydrate binding type-21 domain"/>
    <property type="match status" value="1"/>
</dbReference>
<dbReference type="Proteomes" id="UP000077315">
    <property type="component" value="Unassembled WGS sequence"/>
</dbReference>
<evidence type="ECO:0000313" key="4">
    <source>
        <dbReference type="Proteomes" id="UP000077315"/>
    </source>
</evidence>
<dbReference type="PANTHER" id="PTHR12307">
    <property type="entry name" value="PROTEIN PHOSPHATASE 1 REGULATORY SUBUNIT"/>
    <property type="match status" value="1"/>
</dbReference>
<sequence length="427" mass="48200">MAHSAVFTRHESHTWKRITLKRSPVLITHSATSTSTSTCSLPSSPLKPPISQAPRIEAASQRPCLRTRLSSSSSSLSSLSSLRSKSVRFDPELEKICLFQKSHAPSTLKEDNETLCAKAKQESLGIVYMHWPARSTQHTSRPIRVEKKLDVTTTEIVGQVQVRNLAYHKTVWVRYTFDCWQTVENVEAVYREPVGGKDPNNSNYDIFIFTIQLNRLSTNRPANNNVLATLDFAVQYTVDGREVWDNNEGKNYSVQLIKSVDDSEDKTRDRYRDRDSLVTPAKLPAANSRSRSMVQVTREDEEEEDNLWGPRYDFGNSITQARRNPPVEIPKVHSPMIRSIPTAKTTEPFKQPYSRPVPIPQRQPRASILYASSPPNAAFYHGFPIVSFNPSSPTSCVDLNSSSYMDLVNKYCFYGTSPTRSPMPING</sequence>
<feature type="region of interest" description="Disordered" evidence="1">
    <location>
        <begin position="34"/>
        <end position="63"/>
    </location>
</feature>
<dbReference type="InParanoid" id="A0A167R2W0"/>
<evidence type="ECO:0000313" key="3">
    <source>
        <dbReference type="EMBL" id="OAD80718.1"/>
    </source>
</evidence>
<feature type="domain" description="CBM21" evidence="2">
    <location>
        <begin position="135"/>
        <end position="255"/>
    </location>
</feature>
<dbReference type="GO" id="GO:0000164">
    <property type="term" value="C:protein phosphatase type 1 complex"/>
    <property type="evidence" value="ECO:0007669"/>
    <property type="project" value="TreeGrafter"/>
</dbReference>
<proteinExistence type="predicted"/>
<gene>
    <name evidence="3" type="ORF">PHYBLDRAFT_178725</name>
</gene>
<feature type="compositionally biased region" description="Low complexity" evidence="1">
    <location>
        <begin position="34"/>
        <end position="44"/>
    </location>
</feature>
<dbReference type="Pfam" id="PF03370">
    <property type="entry name" value="CBM_21"/>
    <property type="match status" value="1"/>
</dbReference>
<dbReference type="EMBL" id="KV440971">
    <property type="protein sequence ID" value="OAD80718.1"/>
    <property type="molecule type" value="Genomic_DNA"/>
</dbReference>
<evidence type="ECO:0000259" key="2">
    <source>
        <dbReference type="PROSITE" id="PS51159"/>
    </source>
</evidence>
<feature type="compositionally biased region" description="Basic and acidic residues" evidence="1">
    <location>
        <begin position="263"/>
        <end position="276"/>
    </location>
</feature>
<dbReference type="VEuPathDB" id="FungiDB:PHYBLDRAFT_178725"/>
<organism evidence="3 4">
    <name type="scientific">Phycomyces blakesleeanus (strain ATCC 8743b / DSM 1359 / FGSC 10004 / NBRC 33097 / NRRL 1555)</name>
    <dbReference type="NCBI Taxonomy" id="763407"/>
    <lineage>
        <taxon>Eukaryota</taxon>
        <taxon>Fungi</taxon>
        <taxon>Fungi incertae sedis</taxon>
        <taxon>Mucoromycota</taxon>
        <taxon>Mucoromycotina</taxon>
        <taxon>Mucoromycetes</taxon>
        <taxon>Mucorales</taxon>
        <taxon>Phycomycetaceae</taxon>
        <taxon>Phycomyces</taxon>
    </lineage>
</organism>
<dbReference type="AlphaFoldDB" id="A0A167R2W0"/>